<protein>
    <recommendedName>
        <fullName evidence="3">DNA alkylation repair protein</fullName>
    </recommendedName>
</protein>
<keyword evidence="2" id="KW-1185">Reference proteome</keyword>
<gene>
    <name evidence="1" type="ORF">J5V16_03955</name>
</gene>
<reference evidence="1 2" key="1">
    <citation type="submission" date="2021-03" db="EMBL/GenBank/DDBJ databases">
        <title>Glycomyces sp. nov., a novel actinomycete isolated from soil.</title>
        <authorList>
            <person name="Yang X."/>
            <person name="Xu X."/>
        </authorList>
    </citation>
    <scope>NUCLEOTIDE SEQUENCE [LARGE SCALE GENOMIC DNA]</scope>
    <source>
        <strain evidence="1 2">NEAU-S30</strain>
    </source>
</reference>
<evidence type="ECO:0000313" key="2">
    <source>
        <dbReference type="Proteomes" id="UP000681341"/>
    </source>
</evidence>
<accession>A0ABS3TZM6</accession>
<dbReference type="RefSeq" id="WP_208494711.1">
    <property type="nucleotide sequence ID" value="NZ_JAGFNP010000002.1"/>
</dbReference>
<dbReference type="EMBL" id="JAGFNP010000002">
    <property type="protein sequence ID" value="MBO3731963.1"/>
    <property type="molecule type" value="Genomic_DNA"/>
</dbReference>
<proteinExistence type="predicted"/>
<evidence type="ECO:0008006" key="3">
    <source>
        <dbReference type="Google" id="ProtNLM"/>
    </source>
</evidence>
<organism evidence="1 2">
    <name type="scientific">Glycomyces niveus</name>
    <dbReference type="NCBI Taxonomy" id="2820287"/>
    <lineage>
        <taxon>Bacteria</taxon>
        <taxon>Bacillati</taxon>
        <taxon>Actinomycetota</taxon>
        <taxon>Actinomycetes</taxon>
        <taxon>Glycomycetales</taxon>
        <taxon>Glycomycetaceae</taxon>
        <taxon>Glycomyces</taxon>
    </lineage>
</organism>
<sequence>MLPPESLAAAIERLYAAFGSVPRPKAIERCEHCLSAPEAGVLLGPVPLRELSADQLRAYATDVLLTVGDVADYRYFLPRIFEIACTEGFNWPDLEPLAGRLRVAGWSTWAEPEQAAIRGVLRACWREVLTGDPDNWGADVVLCAIANAEDELKPYLDEWTAALGCRAAAVELRDLLQYSVSWKGGVPRLTNAFWGGRDAQVIAWLSGGELRAALAEARAGARTRASREPLVEVEAVFANRAR</sequence>
<evidence type="ECO:0000313" key="1">
    <source>
        <dbReference type="EMBL" id="MBO3731963.1"/>
    </source>
</evidence>
<name>A0ABS3TZM6_9ACTN</name>
<dbReference type="Proteomes" id="UP000681341">
    <property type="component" value="Unassembled WGS sequence"/>
</dbReference>
<comment type="caution">
    <text evidence="1">The sequence shown here is derived from an EMBL/GenBank/DDBJ whole genome shotgun (WGS) entry which is preliminary data.</text>
</comment>